<gene>
    <name evidence="11" type="ORF">OXX778_LOCUS5400</name>
</gene>
<dbReference type="InterPro" id="IPR055433">
    <property type="entry name" value="HAT_Syf1-like_N"/>
</dbReference>
<dbReference type="SMART" id="SM00386">
    <property type="entry name" value="HAT"/>
    <property type="match status" value="12"/>
</dbReference>
<comment type="similarity">
    <text evidence="2">Belongs to the crooked-neck family.</text>
</comment>
<sequence length="790" mass="93576">MLFDEEDLAYEEDVIRNPYSLKSWFRYIDHKTKFCSNWVSIYLVYERALKQLPGSYKLWYNYLKLRRSHLKNKCINDSEYEEVNSAYERALAYMNKMPRIWIEYCEFLLDQCLITRTRKACDRALRSLPITQHNRIWPIYLKLVETFDIPDTGVKVYKRYSKLMPEDVEDHANYLKKIGLVDESAQKLLFLLNNEDIHSKYGKSKHQLWHELCDLLSKNPTKIKSVKVEPILRQGIQKYVDQVGQLWNSLASYYIGLGNFERARDIYEEGLAKVLTVRDFTQIFDAYSQFEENLISNLMEQANNEGLDEDDDLELEMRLARLEFLMDRRPLLLNKVLLRQNPHNVQEWLKRVKLYEEKPKDIIETFTEAIQTVDPKQANGKYHQLWIDFAKFYENNDQFTEAKYVFERAVKSNYKAVDELANVWCEWIEMELRHNNQTNALKLIQKACTIPNKKYDYFDPNEPVQNRLYKSLKLWSMFADLEESFGTFDSVKKVYENIIDLRIATPQIIINFGLFLEENNYFEEAFKAYEKGISLFKWPVVYDIWLRYLTKFIARYGGSKLERLRDLFEQCLEGIPQKYAKEIYLLYAKLEENHGLARRAIKIYERGTDAVLAEERYEMYNIYIQQVASMKGVTATREIFEKSIEVLPDEQSKEMCMRYAEMERKLGEIDRARAIYVHCSQICDPKTNNKFWQTWKDFEIAHGNEDTVREMLRIKRSVQATFNVEFNFMAAQMVVPQTGKPGDAMKSLESAAEAEVQQVAKTKEISNILSSNKPKNNIQFVKTAATEEEQ</sequence>
<dbReference type="InterPro" id="IPR056350">
    <property type="entry name" value="HAT_Syf1_central"/>
</dbReference>
<dbReference type="GO" id="GO:0000349">
    <property type="term" value="P:generation of catalytic spliceosome for first transesterification step"/>
    <property type="evidence" value="ECO:0007669"/>
    <property type="project" value="TreeGrafter"/>
</dbReference>
<feature type="domain" description="Pre-mRNA-splicing factor Syf1/CRNKL1-like C-terminal HAT-repeats" evidence="9">
    <location>
        <begin position="375"/>
        <end position="754"/>
    </location>
</feature>
<evidence type="ECO:0000256" key="4">
    <source>
        <dbReference type="ARBA" id="ARBA00022728"/>
    </source>
</evidence>
<dbReference type="InterPro" id="IPR045075">
    <property type="entry name" value="Syf1-like"/>
</dbReference>
<evidence type="ECO:0000256" key="3">
    <source>
        <dbReference type="ARBA" id="ARBA00022664"/>
    </source>
</evidence>
<dbReference type="FunFam" id="1.25.40.10:FF:000137">
    <property type="entry name" value="Pre-mRNA-splicing factor syf1"/>
    <property type="match status" value="1"/>
</dbReference>
<dbReference type="Proteomes" id="UP000663879">
    <property type="component" value="Unassembled WGS sequence"/>
</dbReference>
<dbReference type="PANTHER" id="PTHR11246">
    <property type="entry name" value="PRE-MRNA SPLICING FACTOR"/>
    <property type="match status" value="1"/>
</dbReference>
<dbReference type="GO" id="GO:0071007">
    <property type="term" value="C:U2-type catalytic step 2 spliceosome"/>
    <property type="evidence" value="ECO:0007669"/>
    <property type="project" value="TreeGrafter"/>
</dbReference>
<dbReference type="Pfam" id="PF23220">
    <property type="entry name" value="HAT_Syf1_M"/>
    <property type="match status" value="1"/>
</dbReference>
<dbReference type="Pfam" id="PF23231">
    <property type="entry name" value="HAT_Syf1_CNRKL1_C"/>
    <property type="match status" value="1"/>
</dbReference>
<dbReference type="Gene3D" id="1.25.40.10">
    <property type="entry name" value="Tetratricopeptide repeat domain"/>
    <property type="match status" value="4"/>
</dbReference>
<keyword evidence="5" id="KW-0677">Repeat</keyword>
<evidence type="ECO:0000259" key="10">
    <source>
        <dbReference type="Pfam" id="PF23233"/>
    </source>
</evidence>
<dbReference type="FunFam" id="1.25.40.10:FF:000182">
    <property type="entry name" value="Pre-mRNA-splicing factor SYF1"/>
    <property type="match status" value="1"/>
</dbReference>
<accession>A0A813RE81</accession>
<evidence type="ECO:0000256" key="1">
    <source>
        <dbReference type="ARBA" id="ARBA00004123"/>
    </source>
</evidence>
<evidence type="ECO:0000259" key="8">
    <source>
        <dbReference type="Pfam" id="PF23220"/>
    </source>
</evidence>
<dbReference type="InterPro" id="IPR011990">
    <property type="entry name" value="TPR-like_helical_dom_sf"/>
</dbReference>
<dbReference type="AlphaFoldDB" id="A0A813RE81"/>
<evidence type="ECO:0000256" key="7">
    <source>
        <dbReference type="ARBA" id="ARBA00023242"/>
    </source>
</evidence>
<feature type="domain" description="Pre-mRNA-splicing factor Syf1-like N-terminal HAT-repeats" evidence="10">
    <location>
        <begin position="6"/>
        <end position="166"/>
    </location>
</feature>
<keyword evidence="3" id="KW-0507">mRNA processing</keyword>
<comment type="subcellular location">
    <subcellularLocation>
        <location evidence="1">Nucleus</location>
    </subcellularLocation>
</comment>
<name>A0A813RE81_9BILA</name>
<evidence type="ECO:0000259" key="9">
    <source>
        <dbReference type="Pfam" id="PF23231"/>
    </source>
</evidence>
<dbReference type="InterPro" id="IPR055430">
    <property type="entry name" value="HAT_Syf1_CNRKL1_C"/>
</dbReference>
<evidence type="ECO:0000313" key="11">
    <source>
        <dbReference type="EMBL" id="CAF0779855.1"/>
    </source>
</evidence>
<dbReference type="SUPFAM" id="SSF48452">
    <property type="entry name" value="TPR-like"/>
    <property type="match status" value="4"/>
</dbReference>
<protein>
    <submittedName>
        <fullName evidence="11">Uncharacterized protein</fullName>
    </submittedName>
</protein>
<evidence type="ECO:0000256" key="6">
    <source>
        <dbReference type="ARBA" id="ARBA00023187"/>
    </source>
</evidence>
<keyword evidence="4" id="KW-0747">Spliceosome</keyword>
<dbReference type="GO" id="GO:0071014">
    <property type="term" value="C:post-mRNA release spliceosomal complex"/>
    <property type="evidence" value="ECO:0007669"/>
    <property type="project" value="TreeGrafter"/>
</dbReference>
<dbReference type="EMBL" id="CAJNOC010000585">
    <property type="protein sequence ID" value="CAF0779855.1"/>
    <property type="molecule type" value="Genomic_DNA"/>
</dbReference>
<dbReference type="GO" id="GO:0000974">
    <property type="term" value="C:Prp19 complex"/>
    <property type="evidence" value="ECO:0007669"/>
    <property type="project" value="TreeGrafter"/>
</dbReference>
<dbReference type="FunFam" id="1.25.40.10:FF:001071">
    <property type="entry name" value="pre-mRNA-splicing factor SYF1-like"/>
    <property type="match status" value="1"/>
</dbReference>
<feature type="domain" description="Pre-mRNA-splicing factor SYF1 central HAT repeats" evidence="8">
    <location>
        <begin position="168"/>
        <end position="373"/>
    </location>
</feature>
<dbReference type="OrthoDB" id="10067343at2759"/>
<dbReference type="FunFam" id="1.25.40.10:FF:000023">
    <property type="entry name" value="Pre-mRNA-splicing factor SYF1"/>
    <property type="match status" value="1"/>
</dbReference>
<organism evidence="11 12">
    <name type="scientific">Brachionus calyciflorus</name>
    <dbReference type="NCBI Taxonomy" id="104777"/>
    <lineage>
        <taxon>Eukaryota</taxon>
        <taxon>Metazoa</taxon>
        <taxon>Spiralia</taxon>
        <taxon>Gnathifera</taxon>
        <taxon>Rotifera</taxon>
        <taxon>Eurotatoria</taxon>
        <taxon>Monogononta</taxon>
        <taxon>Pseudotrocha</taxon>
        <taxon>Ploima</taxon>
        <taxon>Brachionidae</taxon>
        <taxon>Brachionus</taxon>
    </lineage>
</organism>
<dbReference type="InterPro" id="IPR003107">
    <property type="entry name" value="HAT"/>
</dbReference>
<keyword evidence="6" id="KW-0508">mRNA splicing</keyword>
<evidence type="ECO:0000313" key="12">
    <source>
        <dbReference type="Proteomes" id="UP000663879"/>
    </source>
</evidence>
<keyword evidence="12" id="KW-1185">Reference proteome</keyword>
<evidence type="ECO:0000256" key="2">
    <source>
        <dbReference type="ARBA" id="ARBA00008644"/>
    </source>
</evidence>
<keyword evidence="7" id="KW-0539">Nucleus</keyword>
<proteinExistence type="inferred from homology"/>
<reference evidence="11" key="1">
    <citation type="submission" date="2021-02" db="EMBL/GenBank/DDBJ databases">
        <authorList>
            <person name="Nowell W R."/>
        </authorList>
    </citation>
    <scope>NUCLEOTIDE SEQUENCE</scope>
    <source>
        <strain evidence="11">Ploen Becks lab</strain>
    </source>
</reference>
<dbReference type="PANTHER" id="PTHR11246:SF5">
    <property type="entry name" value="PRE-MRNA-SPLICING FACTOR SYF1"/>
    <property type="match status" value="1"/>
</dbReference>
<dbReference type="Pfam" id="PF23233">
    <property type="entry name" value="HAT_Syf1_CNRKL1_N"/>
    <property type="match status" value="1"/>
</dbReference>
<evidence type="ECO:0000256" key="5">
    <source>
        <dbReference type="ARBA" id="ARBA00022737"/>
    </source>
</evidence>
<comment type="caution">
    <text evidence="11">The sequence shown here is derived from an EMBL/GenBank/DDBJ whole genome shotgun (WGS) entry which is preliminary data.</text>
</comment>